<organism evidence="1 2">
    <name type="scientific">Caballeronia glathei</name>
    <dbReference type="NCBI Taxonomy" id="60547"/>
    <lineage>
        <taxon>Bacteria</taxon>
        <taxon>Pseudomonadati</taxon>
        <taxon>Pseudomonadota</taxon>
        <taxon>Betaproteobacteria</taxon>
        <taxon>Burkholderiales</taxon>
        <taxon>Burkholderiaceae</taxon>
        <taxon>Caballeronia</taxon>
    </lineage>
</organism>
<accession>A0A069PE81</accession>
<dbReference type="Pfam" id="PF13565">
    <property type="entry name" value="HTH_32"/>
    <property type="match status" value="1"/>
</dbReference>
<dbReference type="SUPFAM" id="SSF46689">
    <property type="entry name" value="Homeodomain-like"/>
    <property type="match status" value="1"/>
</dbReference>
<protein>
    <submittedName>
        <fullName evidence="1">Transposase</fullName>
    </submittedName>
</protein>
<dbReference type="EMBL" id="JFHC01000072">
    <property type="protein sequence ID" value="KDR38895.1"/>
    <property type="molecule type" value="Genomic_DNA"/>
</dbReference>
<keyword evidence="2" id="KW-1185">Reference proteome</keyword>
<dbReference type="PANTHER" id="PTHR35004:SF7">
    <property type="entry name" value="INTEGRASE PROTEIN"/>
    <property type="match status" value="1"/>
</dbReference>
<evidence type="ECO:0000313" key="2">
    <source>
        <dbReference type="Proteomes" id="UP000027466"/>
    </source>
</evidence>
<evidence type="ECO:0000313" key="1">
    <source>
        <dbReference type="EMBL" id="KDR38895.1"/>
    </source>
</evidence>
<name>A0A069PE81_9BURK</name>
<dbReference type="AlphaFoldDB" id="A0A069PE81"/>
<sequence>MTSRQIRRLVERLREHGAQGLVSRRRSKPGNNRLNAVTAERARSIIRERYADFGPTLAREKLYECHGIRLAKETVRRLMTDAGPWVPRRQRPPKVYQPRARRACLSELTQIDGSEHAWFEDRAPQCMLLVYVDDARHRSRRSYRA</sequence>
<dbReference type="InterPro" id="IPR009057">
    <property type="entry name" value="Homeodomain-like_sf"/>
</dbReference>
<proteinExistence type="predicted"/>
<comment type="caution">
    <text evidence="1">The sequence shown here is derived from an EMBL/GenBank/DDBJ whole genome shotgun (WGS) entry which is preliminary data.</text>
</comment>
<reference evidence="1 2" key="1">
    <citation type="submission" date="2014-03" db="EMBL/GenBank/DDBJ databases">
        <title>Draft Genome Sequences of Four Burkholderia Strains.</title>
        <authorList>
            <person name="Liu X.Y."/>
            <person name="Li C.X."/>
            <person name="Xu J.H."/>
        </authorList>
    </citation>
    <scope>NUCLEOTIDE SEQUENCE [LARGE SCALE GENOMIC DNA]</scope>
    <source>
        <strain evidence="1 2">DSM 50014</strain>
    </source>
</reference>
<dbReference type="Proteomes" id="UP000027466">
    <property type="component" value="Unassembled WGS sequence"/>
</dbReference>
<dbReference type="PANTHER" id="PTHR35004">
    <property type="entry name" value="TRANSPOSASE RV3428C-RELATED"/>
    <property type="match status" value="1"/>
</dbReference>
<gene>
    <name evidence="1" type="ORF">BG61_36715</name>
</gene>